<accession>A0AAW1TU63</accession>
<keyword evidence="2" id="KW-1185">Reference proteome</keyword>
<proteinExistence type="predicted"/>
<name>A0AAW1TU63_9CUCU</name>
<dbReference type="PANTHER" id="PTHR33332">
    <property type="entry name" value="REVERSE TRANSCRIPTASE DOMAIN-CONTAINING PROTEIN"/>
    <property type="match status" value="1"/>
</dbReference>
<gene>
    <name evidence="1" type="ORF">WA026_011546</name>
</gene>
<evidence type="ECO:0008006" key="3">
    <source>
        <dbReference type="Google" id="ProtNLM"/>
    </source>
</evidence>
<evidence type="ECO:0000313" key="2">
    <source>
        <dbReference type="Proteomes" id="UP001431783"/>
    </source>
</evidence>
<evidence type="ECO:0000313" key="1">
    <source>
        <dbReference type="EMBL" id="KAK9871276.1"/>
    </source>
</evidence>
<dbReference type="AlphaFoldDB" id="A0AAW1TU63"/>
<comment type="caution">
    <text evidence="1">The sequence shown here is derived from an EMBL/GenBank/DDBJ whole genome shotgun (WGS) entry which is preliminary data.</text>
</comment>
<organism evidence="1 2">
    <name type="scientific">Henosepilachna vigintioctopunctata</name>
    <dbReference type="NCBI Taxonomy" id="420089"/>
    <lineage>
        <taxon>Eukaryota</taxon>
        <taxon>Metazoa</taxon>
        <taxon>Ecdysozoa</taxon>
        <taxon>Arthropoda</taxon>
        <taxon>Hexapoda</taxon>
        <taxon>Insecta</taxon>
        <taxon>Pterygota</taxon>
        <taxon>Neoptera</taxon>
        <taxon>Endopterygota</taxon>
        <taxon>Coleoptera</taxon>
        <taxon>Polyphaga</taxon>
        <taxon>Cucujiformia</taxon>
        <taxon>Coccinelloidea</taxon>
        <taxon>Coccinellidae</taxon>
        <taxon>Epilachninae</taxon>
        <taxon>Epilachnini</taxon>
        <taxon>Henosepilachna</taxon>
    </lineage>
</organism>
<sequence length="283" mass="32915">MHLLFADDLKIFAAINDRHDCVRLQSSLDAVNLWCNSNGLKLNISKCKIVSFSRKLFPIHHSYTLEGQILDRCVEFKDLGVLFDCKLSFSKHITCITASASRMLGYLVRNWGNFVNLDTMKTLYYSFIRSKLEYASIIWSPMYINSIVDLEAVQRKCLKYMYFRCYGQYPSRGFDHSILTDSLGIELLKLRRERFGLTFLFKILQNSIDSPFLLSKINIRVPRPGLRRNNTFYVTYSRSNVMSRSPINFICNLYDVCCGRCDIYFDRLAVILACHSEQRIGMS</sequence>
<reference evidence="1 2" key="1">
    <citation type="submission" date="2023-03" db="EMBL/GenBank/DDBJ databases">
        <title>Genome insight into feeding habits of ladybird beetles.</title>
        <authorList>
            <person name="Li H.-S."/>
            <person name="Huang Y.-H."/>
            <person name="Pang H."/>
        </authorList>
    </citation>
    <scope>NUCLEOTIDE SEQUENCE [LARGE SCALE GENOMIC DNA]</scope>
    <source>
        <strain evidence="1">SYSU_2023b</strain>
        <tissue evidence="1">Whole body</tissue>
    </source>
</reference>
<protein>
    <recommendedName>
        <fullName evidence="3">Reverse transcriptase domain-containing protein</fullName>
    </recommendedName>
</protein>
<dbReference type="EMBL" id="JARQZJ010000005">
    <property type="protein sequence ID" value="KAK9871276.1"/>
    <property type="molecule type" value="Genomic_DNA"/>
</dbReference>
<dbReference type="Proteomes" id="UP001431783">
    <property type="component" value="Unassembled WGS sequence"/>
</dbReference>